<keyword evidence="9 11" id="KW-0234">DNA repair</keyword>
<sequence length="278" mass="32100">MVVEIENFYGVYLLYCINPKYKGRTYIGFTNDPNRRIKQHNTGTKAGGARRTSGRGPWEMVLIIHGFPNNISALRFEWAWQHPDKSRRLRHLPKKSSRETAFQHKFRLVSNMLRVGPWCKLPLTIRWLKQEYMLEFDPLLQPPNHMPIAYGPVQSKKLKKNKAESVAKDTQSSQVDDDDDDFVHLSQARATRCDVCVKRLQDPESQVSCVHPSCSMKAHMTCLSRHFLRRTEDSLLPVEGTCPKCKVSLLWGEVIRQKLGCQDVPPDSDDKAHWTDEV</sequence>
<dbReference type="GO" id="GO:0000724">
    <property type="term" value="P:double-strand break repair via homologous recombination"/>
    <property type="evidence" value="ECO:0000318"/>
    <property type="project" value="GO_Central"/>
</dbReference>
<dbReference type="InterPro" id="IPR048749">
    <property type="entry name" value="SLX1_C"/>
</dbReference>
<evidence type="ECO:0000256" key="1">
    <source>
        <dbReference type="ARBA" id="ARBA00022722"/>
    </source>
</evidence>
<dbReference type="AlphaFoldDB" id="A0A9J7LXL2"/>
<dbReference type="PANTHER" id="PTHR20208:SF10">
    <property type="entry name" value="STRUCTURE-SPECIFIC ENDONUCLEASE SUBUNIT SLX1"/>
    <property type="match status" value="1"/>
</dbReference>
<keyword evidence="8 11" id="KW-0233">DNA recombination</keyword>
<dbReference type="CDD" id="cd10455">
    <property type="entry name" value="GIY-YIG_SLX1"/>
    <property type="match status" value="1"/>
</dbReference>
<evidence type="ECO:0000259" key="13">
    <source>
        <dbReference type="PROSITE" id="PS50089"/>
    </source>
</evidence>
<comment type="function">
    <text evidence="11">Catalytic subunit of a heterodimeric structure-specific endonuclease that resolves DNA secondary structures generated during DNA repair and recombination. Has endonuclease activity towards branched DNA substrates, introducing single-strand cuts in duplex DNA close to junctions with ss-DNA.</text>
</comment>
<keyword evidence="4 11" id="KW-0227">DNA damage</keyword>
<dbReference type="OMA" id="HNRGCDF"/>
<dbReference type="Pfam" id="PF21202">
    <property type="entry name" value="SLX1_C"/>
    <property type="match status" value="1"/>
</dbReference>
<dbReference type="GO" id="GO:0033557">
    <property type="term" value="C:Slx1-Slx4 complex"/>
    <property type="evidence" value="ECO:0000318"/>
    <property type="project" value="GO_Central"/>
</dbReference>
<evidence type="ECO:0000256" key="4">
    <source>
        <dbReference type="ARBA" id="ARBA00022763"/>
    </source>
</evidence>
<accession>A0A9J7LXL2</accession>
<keyword evidence="2 11" id="KW-0479">Metal-binding</keyword>
<keyword evidence="3 11" id="KW-0255">Endonuclease</keyword>
<dbReference type="RefSeq" id="XP_035690686.1">
    <property type="nucleotide sequence ID" value="XM_035834793.1"/>
</dbReference>
<feature type="zinc finger region" description="SLX1-type" evidence="11">
    <location>
        <begin position="193"/>
        <end position="245"/>
    </location>
</feature>
<dbReference type="Gene3D" id="3.30.40.10">
    <property type="entry name" value="Zinc/RING finger domain, C3HC4 (zinc finger)"/>
    <property type="match status" value="1"/>
</dbReference>
<keyword evidence="5 11" id="KW-0863">Zinc-finger</keyword>
<evidence type="ECO:0000256" key="10">
    <source>
        <dbReference type="ARBA" id="ARBA00023242"/>
    </source>
</evidence>
<dbReference type="GeneID" id="118425735"/>
<dbReference type="InterPro" id="IPR000305">
    <property type="entry name" value="GIY-YIG_endonuc"/>
</dbReference>
<dbReference type="HAMAP" id="MF_03100">
    <property type="entry name" value="Endonuc_su_Slx1"/>
    <property type="match status" value="1"/>
</dbReference>
<evidence type="ECO:0000313" key="15">
    <source>
        <dbReference type="Proteomes" id="UP000001554"/>
    </source>
</evidence>
<dbReference type="GO" id="GO:0017108">
    <property type="term" value="F:5'-flap endonuclease activity"/>
    <property type="evidence" value="ECO:0000318"/>
    <property type="project" value="GO_Central"/>
</dbReference>
<comment type="subcellular location">
    <subcellularLocation>
        <location evidence="11">Nucleus</location>
    </subcellularLocation>
</comment>
<comment type="cofactor">
    <cofactor evidence="11">
        <name>a divalent metal cation</name>
        <dbReference type="ChEBI" id="CHEBI:60240"/>
    </cofactor>
</comment>
<dbReference type="FunFam" id="3.40.1440.10:FF:000008">
    <property type="entry name" value="Structure-specific endonuclease subunit SLX1 homolog"/>
    <property type="match status" value="1"/>
</dbReference>
<evidence type="ECO:0000259" key="14">
    <source>
        <dbReference type="PROSITE" id="PS50164"/>
    </source>
</evidence>
<evidence type="ECO:0000256" key="6">
    <source>
        <dbReference type="ARBA" id="ARBA00022801"/>
    </source>
</evidence>
<evidence type="ECO:0000256" key="3">
    <source>
        <dbReference type="ARBA" id="ARBA00022759"/>
    </source>
</evidence>
<feature type="domain" description="RING-type" evidence="13">
    <location>
        <begin position="193"/>
        <end position="246"/>
    </location>
</feature>
<keyword evidence="6 11" id="KW-0378">Hydrolase</keyword>
<dbReference type="GO" id="GO:0008821">
    <property type="term" value="F:crossover junction DNA endonuclease activity"/>
    <property type="evidence" value="ECO:0000318"/>
    <property type="project" value="GO_Central"/>
</dbReference>
<dbReference type="SUPFAM" id="SSF82771">
    <property type="entry name" value="GIY-YIG endonuclease"/>
    <property type="match status" value="1"/>
</dbReference>
<dbReference type="KEGG" id="bfo:118425735"/>
<keyword evidence="7 11" id="KW-0862">Zinc</keyword>
<proteinExistence type="inferred from homology"/>
<evidence type="ECO:0000256" key="9">
    <source>
        <dbReference type="ARBA" id="ARBA00023204"/>
    </source>
</evidence>
<evidence type="ECO:0000256" key="11">
    <source>
        <dbReference type="HAMAP-Rule" id="MF_03100"/>
    </source>
</evidence>
<evidence type="ECO:0000256" key="2">
    <source>
        <dbReference type="ARBA" id="ARBA00022723"/>
    </source>
</evidence>
<evidence type="ECO:0000256" key="8">
    <source>
        <dbReference type="ARBA" id="ARBA00023172"/>
    </source>
</evidence>
<keyword evidence="15" id="KW-1185">Reference proteome</keyword>
<dbReference type="Proteomes" id="UP000001554">
    <property type="component" value="Chromosome 11"/>
</dbReference>
<dbReference type="Pfam" id="PF01541">
    <property type="entry name" value="GIY-YIG"/>
    <property type="match status" value="1"/>
</dbReference>
<dbReference type="PROSITE" id="PS50164">
    <property type="entry name" value="GIY_YIG"/>
    <property type="match status" value="1"/>
</dbReference>
<dbReference type="InterPro" id="IPR035901">
    <property type="entry name" value="GIY-YIG_endonuc_sf"/>
</dbReference>
<evidence type="ECO:0000256" key="5">
    <source>
        <dbReference type="ARBA" id="ARBA00022771"/>
    </source>
</evidence>
<comment type="subunit">
    <text evidence="11">Forms a heterodimer with a member of the SLX4 family.</text>
</comment>
<dbReference type="PROSITE" id="PS50089">
    <property type="entry name" value="ZF_RING_2"/>
    <property type="match status" value="1"/>
</dbReference>
<evidence type="ECO:0000313" key="16">
    <source>
        <dbReference type="RefSeq" id="XP_035690686.1"/>
    </source>
</evidence>
<protein>
    <recommendedName>
        <fullName evidence="11">Structure-specific endonuclease subunit SLX1 homolog</fullName>
        <ecNumber evidence="11">3.1.-.-</ecNumber>
    </recommendedName>
</protein>
<dbReference type="InterPro" id="IPR050381">
    <property type="entry name" value="SLX1_endonuclease"/>
</dbReference>
<comment type="similarity">
    <text evidence="11">Belongs to the SLX1 family.</text>
</comment>
<dbReference type="SMART" id="SM00465">
    <property type="entry name" value="GIYc"/>
    <property type="match status" value="1"/>
</dbReference>
<evidence type="ECO:0000256" key="7">
    <source>
        <dbReference type="ARBA" id="ARBA00022833"/>
    </source>
</evidence>
<dbReference type="EC" id="3.1.-.-" evidence="11"/>
<reference evidence="16" key="2">
    <citation type="submission" date="2025-08" db="UniProtKB">
        <authorList>
            <consortium name="RefSeq"/>
        </authorList>
    </citation>
    <scope>IDENTIFICATION</scope>
    <source>
        <strain evidence="16">S238N-H82</strain>
        <tissue evidence="16">Testes</tissue>
    </source>
</reference>
<gene>
    <name evidence="16" type="primary">LOC118425735</name>
</gene>
<feature type="domain" description="GIY-YIG" evidence="14">
    <location>
        <begin position="7"/>
        <end position="90"/>
    </location>
</feature>
<feature type="region of interest" description="Disordered" evidence="12">
    <location>
        <begin position="160"/>
        <end position="179"/>
    </location>
</feature>
<dbReference type="Gene3D" id="3.40.1440.10">
    <property type="entry name" value="GIY-YIG endonuclease"/>
    <property type="match status" value="1"/>
</dbReference>
<dbReference type="InterPro" id="IPR001841">
    <property type="entry name" value="Znf_RING"/>
</dbReference>
<reference evidence="15" key="1">
    <citation type="journal article" date="2020" name="Nat. Ecol. Evol.">
        <title>Deeply conserved synteny resolves early events in vertebrate evolution.</title>
        <authorList>
            <person name="Simakov O."/>
            <person name="Marletaz F."/>
            <person name="Yue J.X."/>
            <person name="O'Connell B."/>
            <person name="Jenkins J."/>
            <person name="Brandt A."/>
            <person name="Calef R."/>
            <person name="Tung C.H."/>
            <person name="Huang T.K."/>
            <person name="Schmutz J."/>
            <person name="Satoh N."/>
            <person name="Yu J.K."/>
            <person name="Putnam N.H."/>
            <person name="Green R.E."/>
            <person name="Rokhsar D.S."/>
        </authorList>
    </citation>
    <scope>NUCLEOTIDE SEQUENCE [LARGE SCALE GENOMIC DNA]</scope>
    <source>
        <strain evidence="15">S238N-H82</strain>
    </source>
</reference>
<keyword evidence="10 11" id="KW-0539">Nucleus</keyword>
<keyword evidence="1 11" id="KW-0540">Nuclease</keyword>
<dbReference type="InterPro" id="IPR027520">
    <property type="entry name" value="Slx1"/>
</dbReference>
<name>A0A9J7LXL2_BRAFL</name>
<organism evidence="15 16">
    <name type="scientific">Branchiostoma floridae</name>
    <name type="common">Florida lancelet</name>
    <name type="synonym">Amphioxus</name>
    <dbReference type="NCBI Taxonomy" id="7739"/>
    <lineage>
        <taxon>Eukaryota</taxon>
        <taxon>Metazoa</taxon>
        <taxon>Chordata</taxon>
        <taxon>Cephalochordata</taxon>
        <taxon>Leptocardii</taxon>
        <taxon>Amphioxiformes</taxon>
        <taxon>Branchiostomatidae</taxon>
        <taxon>Branchiostoma</taxon>
    </lineage>
</organism>
<dbReference type="InterPro" id="IPR013083">
    <property type="entry name" value="Znf_RING/FYVE/PHD"/>
</dbReference>
<dbReference type="PANTHER" id="PTHR20208">
    <property type="entry name" value="STRUCTURE-SPECIFIC ENDONUCLEASE SUBUNIT SLX1"/>
    <property type="match status" value="1"/>
</dbReference>
<dbReference type="OrthoDB" id="24645at2759"/>
<dbReference type="GO" id="GO:0008270">
    <property type="term" value="F:zinc ion binding"/>
    <property type="evidence" value="ECO:0007669"/>
    <property type="project" value="UniProtKB-KW"/>
</dbReference>
<evidence type="ECO:0000256" key="12">
    <source>
        <dbReference type="SAM" id="MobiDB-lite"/>
    </source>
</evidence>